<keyword evidence="8" id="KW-1185">Reference proteome</keyword>
<proteinExistence type="predicted"/>
<name>A0A1T4WIU2_9CLOT</name>
<organism evidence="7 8">
    <name type="scientific">Caloramator quimbayensis</name>
    <dbReference type="NCBI Taxonomy" id="1147123"/>
    <lineage>
        <taxon>Bacteria</taxon>
        <taxon>Bacillati</taxon>
        <taxon>Bacillota</taxon>
        <taxon>Clostridia</taxon>
        <taxon>Eubacteriales</taxon>
        <taxon>Clostridiaceae</taxon>
        <taxon>Caloramator</taxon>
    </lineage>
</organism>
<accession>A0A1T4WIU2</accession>
<dbReference type="Pfam" id="PF25984">
    <property type="entry name" value="BSH_YknX"/>
    <property type="match status" value="1"/>
</dbReference>
<dbReference type="OrthoDB" id="11589at2"/>
<feature type="domain" description="YknX-like C-terminal permuted SH3-like" evidence="5">
    <location>
        <begin position="335"/>
        <end position="398"/>
    </location>
</feature>
<dbReference type="EMBL" id="FUYH01000001">
    <property type="protein sequence ID" value="SKA76571.1"/>
    <property type="molecule type" value="Genomic_DNA"/>
</dbReference>
<evidence type="ECO:0000259" key="4">
    <source>
        <dbReference type="Pfam" id="PF25984"/>
    </source>
</evidence>
<dbReference type="PANTHER" id="PTHR32347">
    <property type="entry name" value="EFFLUX SYSTEM COMPONENT YKNX-RELATED"/>
    <property type="match status" value="1"/>
</dbReference>
<evidence type="ECO:0000256" key="3">
    <source>
        <dbReference type="SAM" id="Coils"/>
    </source>
</evidence>
<dbReference type="Gene3D" id="2.40.50.100">
    <property type="match status" value="1"/>
</dbReference>
<evidence type="ECO:0000313" key="7">
    <source>
        <dbReference type="EMBL" id="SKA76571.1"/>
    </source>
</evidence>
<protein>
    <submittedName>
        <fullName evidence="7">Multidrug efflux pump subunit AcrA (Membrane-fusion protein)</fullName>
    </submittedName>
</protein>
<dbReference type="Proteomes" id="UP000190105">
    <property type="component" value="Unassembled WGS sequence"/>
</dbReference>
<keyword evidence="2 3" id="KW-0175">Coiled coil</keyword>
<evidence type="ECO:0000259" key="5">
    <source>
        <dbReference type="Pfam" id="PF25989"/>
    </source>
</evidence>
<dbReference type="InterPro" id="IPR058637">
    <property type="entry name" value="YknX-like_C"/>
</dbReference>
<dbReference type="SUPFAM" id="SSF56954">
    <property type="entry name" value="Outer membrane efflux proteins (OEP)"/>
    <property type="match status" value="1"/>
</dbReference>
<dbReference type="Gene3D" id="2.40.30.170">
    <property type="match status" value="1"/>
</dbReference>
<dbReference type="AlphaFoldDB" id="A0A1T4WIU2"/>
<dbReference type="GO" id="GO:0030313">
    <property type="term" value="C:cell envelope"/>
    <property type="evidence" value="ECO:0007669"/>
    <property type="project" value="UniProtKB-SubCell"/>
</dbReference>
<evidence type="ECO:0000256" key="1">
    <source>
        <dbReference type="ARBA" id="ARBA00004196"/>
    </source>
</evidence>
<dbReference type="Pfam" id="PF25990">
    <property type="entry name" value="Beta-barrel_YknX"/>
    <property type="match status" value="1"/>
</dbReference>
<feature type="coiled-coil region" evidence="3">
    <location>
        <begin position="100"/>
        <end position="183"/>
    </location>
</feature>
<dbReference type="PANTHER" id="PTHR32347:SF14">
    <property type="entry name" value="EFFLUX SYSTEM COMPONENT YKNX-RELATED"/>
    <property type="match status" value="1"/>
</dbReference>
<dbReference type="GO" id="GO:0015562">
    <property type="term" value="F:efflux transmembrane transporter activity"/>
    <property type="evidence" value="ECO:0007669"/>
    <property type="project" value="InterPro"/>
</dbReference>
<reference evidence="8" key="1">
    <citation type="submission" date="2017-02" db="EMBL/GenBank/DDBJ databases">
        <authorList>
            <person name="Varghese N."/>
            <person name="Submissions S."/>
        </authorList>
    </citation>
    <scope>NUCLEOTIDE SEQUENCE [LARGE SCALE GENOMIC DNA]</scope>
    <source>
        <strain evidence="8">USBA 833</strain>
    </source>
</reference>
<feature type="domain" description="YknX-like beta-barrel" evidence="6">
    <location>
        <begin position="244"/>
        <end position="322"/>
    </location>
</feature>
<dbReference type="InterPro" id="IPR058639">
    <property type="entry name" value="BSH_YknX-like"/>
</dbReference>
<sequence length="403" mass="44482">MKKSKKIIAWLLTIFIVVLVFAGLISSKKNKIPSLSLSKVSSKDIQRVISLTGNLSSVSQQTINLNSAQKVAAVYVSEGDTVKKGDVILKFDTTDIEYQLNKAKINLESIKINAQSSRKQAKINLDMAQSNYDNAQNKFRINEELYNSGAISKEEYNTYQKALKDAENQLELAKMQYENTDTSSSSSTGKQIEAVKYDIDNLNKKISESTIKANINGTVVKLDAKANEYPQMGDKIIILNSSSLKVDVDVSQFDAVNIKLNQRAVIKVKGIDKSYSGRVTKIGQIAQSSGMATDTQAKVRVEISIDNADENIKSGYEADVSIILNEKKNVLAIGYEAVKEDADGKRYVYVVENNKAVKRYIKTGIETDFDIEVLEGLKLSDTYIDNPPDNIKEGMIVNTGGGK</sequence>
<evidence type="ECO:0000259" key="6">
    <source>
        <dbReference type="Pfam" id="PF25990"/>
    </source>
</evidence>
<feature type="domain" description="YknX-like barrel-sandwich hybrid" evidence="4">
    <location>
        <begin position="70"/>
        <end position="231"/>
    </location>
</feature>
<evidence type="ECO:0000313" key="8">
    <source>
        <dbReference type="Proteomes" id="UP000190105"/>
    </source>
</evidence>
<dbReference type="Gene3D" id="2.40.420.20">
    <property type="match status" value="1"/>
</dbReference>
<dbReference type="Pfam" id="PF25989">
    <property type="entry name" value="YknX_C"/>
    <property type="match status" value="1"/>
</dbReference>
<gene>
    <name evidence="7" type="ORF">SAMN05443428_101218</name>
</gene>
<dbReference type="RefSeq" id="WP_078695248.1">
    <property type="nucleotide sequence ID" value="NZ_FUYH01000001.1"/>
</dbReference>
<dbReference type="InterPro" id="IPR050465">
    <property type="entry name" value="UPF0194_transport"/>
</dbReference>
<dbReference type="STRING" id="1147123.SAMN05443428_101218"/>
<evidence type="ECO:0000256" key="2">
    <source>
        <dbReference type="ARBA" id="ARBA00023054"/>
    </source>
</evidence>
<comment type="subcellular location">
    <subcellularLocation>
        <location evidence="1">Cell envelope</location>
    </subcellularLocation>
</comment>
<dbReference type="Gene3D" id="1.10.287.470">
    <property type="entry name" value="Helix hairpin bin"/>
    <property type="match status" value="1"/>
</dbReference>
<dbReference type="InterPro" id="IPR058636">
    <property type="entry name" value="Beta-barrel_YknX"/>
</dbReference>